<dbReference type="Proteomes" id="UP000183832">
    <property type="component" value="Unassembled WGS sequence"/>
</dbReference>
<evidence type="ECO:0000313" key="2">
    <source>
        <dbReference type="Proteomes" id="UP000183832"/>
    </source>
</evidence>
<proteinExistence type="predicted"/>
<dbReference type="AlphaFoldDB" id="A0A1J1ILM4"/>
<sequence>MLLLTTYQALWRHFRCCQRFGFVRICRHHDGRTKGRVDLSIEEQTKKAAFSSGLRDYENVPKLLSWKKLRRGNNLTIPSGQEIEYMLICSLEKEFKEW</sequence>
<evidence type="ECO:0000313" key="1">
    <source>
        <dbReference type="EMBL" id="CRK99361.1"/>
    </source>
</evidence>
<reference evidence="1 2" key="1">
    <citation type="submission" date="2015-04" db="EMBL/GenBank/DDBJ databases">
        <authorList>
            <person name="Syromyatnikov M.Y."/>
            <person name="Popov V.N."/>
        </authorList>
    </citation>
    <scope>NUCLEOTIDE SEQUENCE [LARGE SCALE GENOMIC DNA]</scope>
</reference>
<dbReference type="EMBL" id="CVRI01000050">
    <property type="protein sequence ID" value="CRK99361.1"/>
    <property type="molecule type" value="Genomic_DNA"/>
</dbReference>
<gene>
    <name evidence="1" type="ORF">CLUMA_CG012715</name>
</gene>
<accession>A0A1J1ILM4</accession>
<protein>
    <submittedName>
        <fullName evidence="1">CLUMA_CG012715, isoform A</fullName>
    </submittedName>
</protein>
<keyword evidence="2" id="KW-1185">Reference proteome</keyword>
<organism evidence="1 2">
    <name type="scientific">Clunio marinus</name>
    <dbReference type="NCBI Taxonomy" id="568069"/>
    <lineage>
        <taxon>Eukaryota</taxon>
        <taxon>Metazoa</taxon>
        <taxon>Ecdysozoa</taxon>
        <taxon>Arthropoda</taxon>
        <taxon>Hexapoda</taxon>
        <taxon>Insecta</taxon>
        <taxon>Pterygota</taxon>
        <taxon>Neoptera</taxon>
        <taxon>Endopterygota</taxon>
        <taxon>Diptera</taxon>
        <taxon>Nematocera</taxon>
        <taxon>Chironomoidea</taxon>
        <taxon>Chironomidae</taxon>
        <taxon>Clunio</taxon>
    </lineage>
</organism>
<name>A0A1J1ILM4_9DIPT</name>